<sequence length="369" mass="40913">MTEQQPHIVIVLGTRPEIIKLAPVIRACEHQKLSYSVIHTGQHYSDSLDTVFFDQLELPAPDYQLGVGSNTHGQQTAEMLAGLEEILLEETPEVVLVQGDTNSVLAGAMAASKLEMQLGHVEAGLRSFDREMPEETNRVLADHAADYLFAPTETSRDHLREEGIADDRIHVTGNTVVDAVQQNQELAATKSTILEELDIAEKNFGLVTAHRAENVDERDRFAGLLEGVQRVGEVFDLEMIYPIHPRAKERLDVFDFETPSAVRLVEPQDYLDFIRLQKSAKIVLTDSGGVQEETCILGVPCVTLRENTERPETVEFGANQLAGVDPQRILTSTREMLEKESTWDNPFGDGQAADHILEILSPVGRGIQS</sequence>
<reference evidence="2 3" key="1">
    <citation type="submission" date="2019-04" db="EMBL/GenBank/DDBJ databases">
        <title>Complete genome sequence of Arthrobacter sp. ZXY-2 associated with effective atrazine degradation and salt adaptation.</title>
        <authorList>
            <person name="Zhao X."/>
        </authorList>
    </citation>
    <scope>NUCLEOTIDE SEQUENCE [LARGE SCALE GENOMIC DNA]</scope>
    <source>
        <strain evidence="3">ZP60</strain>
    </source>
</reference>
<dbReference type="CDD" id="cd03786">
    <property type="entry name" value="GTB_UDP-GlcNAc_2-Epimerase"/>
    <property type="match status" value="1"/>
</dbReference>
<evidence type="ECO:0000259" key="1">
    <source>
        <dbReference type="Pfam" id="PF02350"/>
    </source>
</evidence>
<evidence type="ECO:0000313" key="2">
    <source>
        <dbReference type="EMBL" id="QCD64789.1"/>
    </source>
</evidence>
<keyword evidence="2" id="KW-0413">Isomerase</keyword>
<proteinExistence type="predicted"/>
<dbReference type="Pfam" id="PF02350">
    <property type="entry name" value="Epimerase_2"/>
    <property type="match status" value="1"/>
</dbReference>
<dbReference type="GO" id="GO:0008761">
    <property type="term" value="F:UDP-N-acetylglucosamine 2-epimerase activity"/>
    <property type="evidence" value="ECO:0007669"/>
    <property type="project" value="UniProtKB-EC"/>
</dbReference>
<reference evidence="2 3" key="2">
    <citation type="submission" date="2019-04" db="EMBL/GenBank/DDBJ databases">
        <authorList>
            <person name="Yang S."/>
            <person name="Wei W."/>
        </authorList>
    </citation>
    <scope>NUCLEOTIDE SEQUENCE [LARGE SCALE GENOMIC DNA]</scope>
    <source>
        <strain evidence="3">ZP60</strain>
    </source>
</reference>
<dbReference type="Gene3D" id="3.40.50.2000">
    <property type="entry name" value="Glycogen Phosphorylase B"/>
    <property type="match status" value="2"/>
</dbReference>
<dbReference type="KEGG" id="halz:E5139_03725"/>
<feature type="domain" description="UDP-N-acetylglucosamine 2-epimerase" evidence="1">
    <location>
        <begin position="29"/>
        <end position="360"/>
    </location>
</feature>
<dbReference type="GeneID" id="42178016"/>
<organism evidence="2 3">
    <name type="scientific">Halomicrobium mukohataei</name>
    <dbReference type="NCBI Taxonomy" id="57705"/>
    <lineage>
        <taxon>Archaea</taxon>
        <taxon>Methanobacteriati</taxon>
        <taxon>Methanobacteriota</taxon>
        <taxon>Stenosarchaea group</taxon>
        <taxon>Halobacteria</taxon>
        <taxon>Halobacteriales</taxon>
        <taxon>Haloarculaceae</taxon>
        <taxon>Halomicrobium</taxon>
    </lineage>
</organism>
<gene>
    <name evidence="2" type="ORF">E5139_03725</name>
</gene>
<dbReference type="EMBL" id="CP039375">
    <property type="protein sequence ID" value="QCD64789.1"/>
    <property type="molecule type" value="Genomic_DNA"/>
</dbReference>
<protein>
    <submittedName>
        <fullName evidence="2">UDP-N-acetylglucosamine 2-epimerase (Non-hydrolyzing)</fullName>
        <ecNumber evidence="2">5.1.3.14</ecNumber>
    </submittedName>
</protein>
<evidence type="ECO:0000313" key="3">
    <source>
        <dbReference type="Proteomes" id="UP000297053"/>
    </source>
</evidence>
<dbReference type="EC" id="5.1.3.14" evidence="2"/>
<dbReference type="SUPFAM" id="SSF53756">
    <property type="entry name" value="UDP-Glycosyltransferase/glycogen phosphorylase"/>
    <property type="match status" value="1"/>
</dbReference>
<dbReference type="Proteomes" id="UP000297053">
    <property type="component" value="Chromosome"/>
</dbReference>
<name>A0A4D6KCV0_9EURY</name>
<dbReference type="AlphaFoldDB" id="A0A4D6KCV0"/>
<dbReference type="PANTHER" id="PTHR43174:SF1">
    <property type="entry name" value="UDP-N-ACETYLGLUCOSAMINE 2-EPIMERASE"/>
    <property type="match status" value="1"/>
</dbReference>
<dbReference type="RefSeq" id="WP_012807619.1">
    <property type="nucleotide sequence ID" value="NZ_CP039375.1"/>
</dbReference>
<accession>A0A4D6KCV0</accession>
<dbReference type="InterPro" id="IPR029767">
    <property type="entry name" value="WecB-like"/>
</dbReference>
<dbReference type="NCBIfam" id="TIGR00236">
    <property type="entry name" value="wecB"/>
    <property type="match status" value="1"/>
</dbReference>
<dbReference type="InterPro" id="IPR003331">
    <property type="entry name" value="UDP_GlcNAc_Epimerase_2_dom"/>
</dbReference>
<dbReference type="PANTHER" id="PTHR43174">
    <property type="entry name" value="UDP-N-ACETYLGLUCOSAMINE 2-EPIMERASE"/>
    <property type="match status" value="1"/>
</dbReference>
<dbReference type="OMA" id="CLTLRYN"/>